<dbReference type="AlphaFoldDB" id="A0A8C0WA18"/>
<reference evidence="2" key="1">
    <citation type="submission" date="2023-09" db="UniProtKB">
        <authorList>
            <consortium name="Ensembl"/>
        </authorList>
    </citation>
    <scope>IDENTIFICATION</scope>
</reference>
<keyword evidence="1" id="KW-1133">Transmembrane helix</keyword>
<sequence>MIPSGYLCLNRATTSGSSKWIPSNWFPRLKGLRLLKIYFLLKLFNIAILALSVMIQMRKTWDHNTLDINHNNENV</sequence>
<feature type="transmembrane region" description="Helical" evidence="1">
    <location>
        <begin position="37"/>
        <end position="55"/>
    </location>
</feature>
<name>A0A8C0WA18_CASCN</name>
<keyword evidence="1" id="KW-0812">Transmembrane</keyword>
<organism evidence="2">
    <name type="scientific">Castor canadensis</name>
    <name type="common">American beaver</name>
    <dbReference type="NCBI Taxonomy" id="51338"/>
    <lineage>
        <taxon>Eukaryota</taxon>
        <taxon>Metazoa</taxon>
        <taxon>Chordata</taxon>
        <taxon>Craniata</taxon>
        <taxon>Vertebrata</taxon>
        <taxon>Euteleostomi</taxon>
        <taxon>Mammalia</taxon>
        <taxon>Eutheria</taxon>
        <taxon>Euarchontoglires</taxon>
        <taxon>Glires</taxon>
        <taxon>Rodentia</taxon>
        <taxon>Castorimorpha</taxon>
        <taxon>Castoridae</taxon>
        <taxon>Castor</taxon>
    </lineage>
</organism>
<accession>A0A8C0WA18</accession>
<keyword evidence="1" id="KW-0472">Membrane</keyword>
<dbReference type="Ensembl" id="ENSCCNT00000007695.1">
    <property type="protein sequence ID" value="ENSCCNP00000005850.1"/>
    <property type="gene ID" value="ENSCCNG00000006204.1"/>
</dbReference>
<protein>
    <submittedName>
        <fullName evidence="2">Uncharacterized protein</fullName>
    </submittedName>
</protein>
<evidence type="ECO:0000256" key="1">
    <source>
        <dbReference type="SAM" id="Phobius"/>
    </source>
</evidence>
<evidence type="ECO:0000313" key="2">
    <source>
        <dbReference type="Ensembl" id="ENSCCNP00000005850.1"/>
    </source>
</evidence>
<proteinExistence type="predicted"/>